<evidence type="ECO:0000313" key="1">
    <source>
        <dbReference type="EMBL" id="AKG38950.1"/>
    </source>
</evidence>
<organism evidence="1 2">
    <name type="scientific">Infirmifilum uzonense</name>
    <dbReference type="NCBI Taxonomy" id="1550241"/>
    <lineage>
        <taxon>Archaea</taxon>
        <taxon>Thermoproteota</taxon>
        <taxon>Thermoprotei</taxon>
        <taxon>Thermofilales</taxon>
        <taxon>Thermofilaceae</taxon>
        <taxon>Infirmifilum</taxon>
    </lineage>
</organism>
<reference evidence="1 2" key="1">
    <citation type="journal article" date="2015" name="Stand. Genomic Sci.">
        <title>Complete genome sequence of and proposal of Thermofilum uzonense sp. nov. a novel hyperthermophilic crenarchaeon and emended description of the genus Thermofilum.</title>
        <authorList>
            <person name="Toshchakov S.V."/>
            <person name="Korzhenkov A.A."/>
            <person name="Samarov N.I."/>
            <person name="Mazunin I.O."/>
            <person name="Mozhey O.I."/>
            <person name="Shmyr I.S."/>
            <person name="Derbikova K.S."/>
            <person name="Taranov E.A."/>
            <person name="Dominova I.N."/>
            <person name="Bonch-Osmolovskaya E.A."/>
            <person name="Patrushev M.V."/>
            <person name="Podosokorskaya O.A."/>
            <person name="Kublanov I.V."/>
        </authorList>
    </citation>
    <scope>NUCLEOTIDE SEQUENCE [LARGE SCALE GENOMIC DNA]</scope>
    <source>
        <strain evidence="1 2">1807-2</strain>
    </source>
</reference>
<gene>
    <name evidence="1" type="ORF">MA03_06375</name>
</gene>
<proteinExistence type="predicted"/>
<protein>
    <submittedName>
        <fullName evidence="1">Uncharacterized protein</fullName>
    </submittedName>
</protein>
<dbReference type="STRING" id="1550241.MA03_06375"/>
<dbReference type="KEGG" id="thf:MA03_06375"/>
<evidence type="ECO:0000313" key="2">
    <source>
        <dbReference type="Proteomes" id="UP000067434"/>
    </source>
</evidence>
<dbReference type="PATRIC" id="fig|1550241.5.peg.1323"/>
<dbReference type="HOGENOM" id="CLU_2420209_0_0_2"/>
<accession>A0A0F7FJ99</accession>
<dbReference type="Proteomes" id="UP000067434">
    <property type="component" value="Chromosome"/>
</dbReference>
<sequence>MLHVTVELIYRRAVFRGLFMLEESVCRYYRPTAKGSRCVFIGVSEWKALNNKYLQYCKAGGSGCPVLATITKKMSNNQARKGGGRVLLEEG</sequence>
<keyword evidence="2" id="KW-1185">Reference proteome</keyword>
<name>A0A0F7FJ99_9CREN</name>
<dbReference type="AlphaFoldDB" id="A0A0F7FJ99"/>
<dbReference type="EMBL" id="CP009961">
    <property type="protein sequence ID" value="AKG38950.1"/>
    <property type="molecule type" value="Genomic_DNA"/>
</dbReference>